<dbReference type="Pfam" id="PF01965">
    <property type="entry name" value="DJ-1_PfpI"/>
    <property type="match status" value="1"/>
</dbReference>
<dbReference type="EMBL" id="CP024962">
    <property type="protein sequence ID" value="ATZ16389.1"/>
    <property type="molecule type" value="Genomic_DNA"/>
</dbReference>
<gene>
    <name evidence="1" type="primary">thiJ</name>
    <name evidence="1" type="ORF">EFREU_v1c03630</name>
</gene>
<dbReference type="InterPro" id="IPR006287">
    <property type="entry name" value="DJ-1"/>
</dbReference>
<dbReference type="InterPro" id="IPR029062">
    <property type="entry name" value="Class_I_gatase-like"/>
</dbReference>
<evidence type="ECO:0000313" key="2">
    <source>
        <dbReference type="Proteomes" id="UP000232222"/>
    </source>
</evidence>
<evidence type="ECO:0000313" key="1">
    <source>
        <dbReference type="EMBL" id="ATZ16389.1"/>
    </source>
</evidence>
<dbReference type="PANTHER" id="PTHR48094">
    <property type="entry name" value="PROTEIN/NUCLEIC ACID DEGLYCASE DJ-1-RELATED"/>
    <property type="match status" value="1"/>
</dbReference>
<dbReference type="CDD" id="cd03135">
    <property type="entry name" value="GATase1_DJ-1"/>
    <property type="match status" value="1"/>
</dbReference>
<dbReference type="OrthoDB" id="9800516at2"/>
<keyword evidence="2" id="KW-1185">Reference proteome</keyword>
<protein>
    <submittedName>
        <fullName evidence="1">4-methyl-5(B-hydroxyethyl)-thiazole monophosphate biosynthesis</fullName>
    </submittedName>
</protein>
<dbReference type="Proteomes" id="UP000232222">
    <property type="component" value="Chromosome"/>
</dbReference>
<dbReference type="GO" id="GO:0005737">
    <property type="term" value="C:cytoplasm"/>
    <property type="evidence" value="ECO:0007669"/>
    <property type="project" value="TreeGrafter"/>
</dbReference>
<dbReference type="KEGG" id="efr:EFREU_v1c03630"/>
<accession>A0A2K8NRE6</accession>
<name>A0A2K8NRE6_9MOLU</name>
<sequence>MKKTAIILNNGVEETEAIATIDLLRRAKIEVDLFSTDSLDIVGSHDIKFRAQKELSKLKIVDYDGLIIPGGPGTKDLINNEIVLKLVKEFHEENKLVAAICAAPQILGKAGILNGVSVTHYPGANEFLKEANDKSPKQVVVDGHIITSVGVGAVFDFGLALIQYLENDETAQKIKTEIVYDY</sequence>
<dbReference type="RefSeq" id="WP_100609339.1">
    <property type="nucleotide sequence ID" value="NZ_CP024962.1"/>
</dbReference>
<proteinExistence type="predicted"/>
<dbReference type="PANTHER" id="PTHR48094:SF12">
    <property type="entry name" value="PARKINSON DISEASE PROTEIN 7 HOMOLOG"/>
    <property type="match status" value="1"/>
</dbReference>
<organism evidence="1 2">
    <name type="scientific">Entomoplasma freundtii</name>
    <dbReference type="NCBI Taxonomy" id="74700"/>
    <lineage>
        <taxon>Bacteria</taxon>
        <taxon>Bacillati</taxon>
        <taxon>Mycoplasmatota</taxon>
        <taxon>Mollicutes</taxon>
        <taxon>Entomoplasmatales</taxon>
        <taxon>Entomoplasmataceae</taxon>
        <taxon>Entomoplasma</taxon>
    </lineage>
</organism>
<dbReference type="InterPro" id="IPR050325">
    <property type="entry name" value="Prot/Nucl_acid_deglycase"/>
</dbReference>
<dbReference type="AlphaFoldDB" id="A0A2K8NRE6"/>
<dbReference type="Gene3D" id="3.40.50.880">
    <property type="match status" value="1"/>
</dbReference>
<dbReference type="SUPFAM" id="SSF52317">
    <property type="entry name" value="Class I glutamine amidotransferase-like"/>
    <property type="match status" value="1"/>
</dbReference>
<dbReference type="NCBIfam" id="TIGR01383">
    <property type="entry name" value="not_thiJ"/>
    <property type="match status" value="1"/>
</dbReference>
<dbReference type="InterPro" id="IPR002818">
    <property type="entry name" value="DJ-1/PfpI"/>
</dbReference>
<reference evidence="1 2" key="1">
    <citation type="submission" date="2017-11" db="EMBL/GenBank/DDBJ databases">
        <title>Genome sequence of Entomoplasma freundtii BARC 318 (ATCC 51999).</title>
        <authorList>
            <person name="Lo W.-S."/>
            <person name="Gasparich G.E."/>
            <person name="Kuo C.-H."/>
        </authorList>
    </citation>
    <scope>NUCLEOTIDE SEQUENCE [LARGE SCALE GENOMIC DNA]</scope>
    <source>
        <strain evidence="1 2">BARC 318</strain>
    </source>
</reference>